<sequence>MRKRLQVFLYLLLAGVAYGQNRTVTGKVTAEEDGSVLPGVNILIKGTTVGTSTDATGNFSIDVPSTGTALTFSYVGFLFKEVSVGSQSVLNISLTSDVKALGEVVVVGYGVQQKKAFTGSASSIDTKQFTNLVTPSIDKQLAGRATGVQVTNSGGGVNTPARIRVRGVNSINQNNDPLIVVDGIPIISGNLASVGNSNALGDINPSDIESMEILKDGSATAIYGSRAAAGVILITTKRGAKGKAKVTYDGFVGFSSALKKFDLLNANEFVTIANEKLANAGLAARAGVNTSAPSYDTNWQNEVMINNAAAHNHNLSVSGGSDKLNYYLSLGYTDQKGIIINNSNKSYRARMNLDYEVNKFVKVGNNITLSRQVDTDGNNGSSSLGGAIAASLRLLPNVSPYLESNVTGYNINYPTSGSMTPGPNSQTVDDNFNNVAFTSRANKYSSDKYRIINNSFVEVSPIEGLKIRSQVGVDLFTDYSYQGLNLFHGDGYGTGQNYNATQNQLRLVWSNYFNYNFSLDKHNFFLTGGNEIQKETYKWFSADGKALSDAFFIGKNVISNSASTQVVGGNYDERGFTSIFGRLNYDFAGRYFVQATIRRDGQSALSPGSKYGVFPGFSAGWRVSEEGFWKGSDGLSRVVSDLKLKASYAKVGNTLTSYPYLSRYGSTPYGNLPGIGPTGVGNPELKWETSAKYDVGIDAGIFNNRFHVSADWFLNNVDNMVLDVPTPMSAGIPGSQTASGGTISQNIGKLQNKGIELSIGGSILRGKDFTWDANFNYSKVKNKIVSLYQSGGAPVQFIENGVYNIIRVGDPINILYGYRSAGVNSANGNAMFLKADGTLIQFNTTSEKSRGVFYTANSASDGTLGDATSLSSADKVNLGQGVPTWFGALTNNFAYKGFGLEVMLRYSGGNKIMNFTRQEILFNQSFQNNGKEILDRWTTPGQVTDVPRLYNGLAANMNTTGNASSRWVESGDYLRLQNIVLSYSFNGNNLSKWTRGYVNNLKVYAQGQNLHVWTKYKGADPDNISSLGVDAAVSPQVRTISFGLSVGF</sequence>
<gene>
    <name evidence="10" type="ORF">DSL64_23635</name>
</gene>
<dbReference type="Pfam" id="PF13715">
    <property type="entry name" value="CarbopepD_reg_2"/>
    <property type="match status" value="1"/>
</dbReference>
<name>A0A3D8Y531_9BACT</name>
<dbReference type="InterPro" id="IPR012910">
    <property type="entry name" value="Plug_dom"/>
</dbReference>
<dbReference type="NCBIfam" id="TIGR04056">
    <property type="entry name" value="OMP_RagA_SusC"/>
    <property type="match status" value="1"/>
</dbReference>
<keyword evidence="4 7" id="KW-0812">Transmembrane</keyword>
<dbReference type="InterPro" id="IPR037066">
    <property type="entry name" value="Plug_dom_sf"/>
</dbReference>
<dbReference type="RefSeq" id="WP_115833423.1">
    <property type="nucleotide sequence ID" value="NZ_QNUL01000027.1"/>
</dbReference>
<keyword evidence="5 7" id="KW-0472">Membrane</keyword>
<comment type="subcellular location">
    <subcellularLocation>
        <location evidence="1 7">Cell outer membrane</location>
        <topology evidence="1 7">Multi-pass membrane protein</topology>
    </subcellularLocation>
</comment>
<organism evidence="10 11">
    <name type="scientific">Dyadobacter luteus</name>
    <dbReference type="NCBI Taxonomy" id="2259619"/>
    <lineage>
        <taxon>Bacteria</taxon>
        <taxon>Pseudomonadati</taxon>
        <taxon>Bacteroidota</taxon>
        <taxon>Cytophagia</taxon>
        <taxon>Cytophagales</taxon>
        <taxon>Spirosomataceae</taxon>
        <taxon>Dyadobacter</taxon>
    </lineage>
</organism>
<dbReference type="EMBL" id="QNUL01000027">
    <property type="protein sequence ID" value="REA57521.1"/>
    <property type="molecule type" value="Genomic_DNA"/>
</dbReference>
<dbReference type="Gene3D" id="2.40.170.20">
    <property type="entry name" value="TonB-dependent receptor, beta-barrel domain"/>
    <property type="match status" value="1"/>
</dbReference>
<feature type="chain" id="PRO_5017835801" description="TonB-dependent receptor plug domain-containing protein" evidence="8">
    <location>
        <begin position="20"/>
        <end position="1048"/>
    </location>
</feature>
<keyword evidence="11" id="KW-1185">Reference proteome</keyword>
<evidence type="ECO:0000256" key="1">
    <source>
        <dbReference type="ARBA" id="ARBA00004571"/>
    </source>
</evidence>
<dbReference type="PROSITE" id="PS52016">
    <property type="entry name" value="TONB_DEPENDENT_REC_3"/>
    <property type="match status" value="1"/>
</dbReference>
<dbReference type="SUPFAM" id="SSF56935">
    <property type="entry name" value="Porins"/>
    <property type="match status" value="1"/>
</dbReference>
<keyword evidence="2 7" id="KW-0813">Transport</keyword>
<dbReference type="InterPro" id="IPR036942">
    <property type="entry name" value="Beta-barrel_TonB_sf"/>
</dbReference>
<evidence type="ECO:0000313" key="11">
    <source>
        <dbReference type="Proteomes" id="UP000256373"/>
    </source>
</evidence>
<comment type="similarity">
    <text evidence="7">Belongs to the TonB-dependent receptor family.</text>
</comment>
<evidence type="ECO:0000256" key="4">
    <source>
        <dbReference type="ARBA" id="ARBA00022692"/>
    </source>
</evidence>
<dbReference type="OrthoDB" id="9768177at2"/>
<feature type="domain" description="TonB-dependent receptor plug" evidence="9">
    <location>
        <begin position="114"/>
        <end position="231"/>
    </location>
</feature>
<feature type="signal peptide" evidence="8">
    <location>
        <begin position="1"/>
        <end position="19"/>
    </location>
</feature>
<keyword evidence="8" id="KW-0732">Signal</keyword>
<dbReference type="Proteomes" id="UP000256373">
    <property type="component" value="Unassembled WGS sequence"/>
</dbReference>
<keyword evidence="3 7" id="KW-1134">Transmembrane beta strand</keyword>
<dbReference type="InterPro" id="IPR023996">
    <property type="entry name" value="TonB-dep_OMP_SusC/RagA"/>
</dbReference>
<evidence type="ECO:0000256" key="5">
    <source>
        <dbReference type="ARBA" id="ARBA00023136"/>
    </source>
</evidence>
<evidence type="ECO:0000259" key="9">
    <source>
        <dbReference type="Pfam" id="PF07715"/>
    </source>
</evidence>
<evidence type="ECO:0000256" key="3">
    <source>
        <dbReference type="ARBA" id="ARBA00022452"/>
    </source>
</evidence>
<evidence type="ECO:0000256" key="7">
    <source>
        <dbReference type="PROSITE-ProRule" id="PRU01360"/>
    </source>
</evidence>
<reference evidence="10 11" key="1">
    <citation type="submission" date="2018-07" db="EMBL/GenBank/DDBJ databases">
        <title>Dyadobacter roseus sp. nov., isolated from rose rhizosphere soil.</title>
        <authorList>
            <person name="Chen L."/>
        </authorList>
    </citation>
    <scope>NUCLEOTIDE SEQUENCE [LARGE SCALE GENOMIC DNA]</scope>
    <source>
        <strain evidence="10 11">RS19</strain>
    </source>
</reference>
<dbReference type="Gene3D" id="2.60.40.1120">
    <property type="entry name" value="Carboxypeptidase-like, regulatory domain"/>
    <property type="match status" value="1"/>
</dbReference>
<evidence type="ECO:0000256" key="6">
    <source>
        <dbReference type="ARBA" id="ARBA00023237"/>
    </source>
</evidence>
<dbReference type="AlphaFoldDB" id="A0A3D8Y531"/>
<evidence type="ECO:0000256" key="2">
    <source>
        <dbReference type="ARBA" id="ARBA00022448"/>
    </source>
</evidence>
<dbReference type="Gene3D" id="2.170.130.10">
    <property type="entry name" value="TonB-dependent receptor, plug domain"/>
    <property type="match status" value="1"/>
</dbReference>
<dbReference type="InterPro" id="IPR008969">
    <property type="entry name" value="CarboxyPept-like_regulatory"/>
</dbReference>
<keyword evidence="6 7" id="KW-0998">Cell outer membrane</keyword>
<dbReference type="SUPFAM" id="SSF49464">
    <property type="entry name" value="Carboxypeptidase regulatory domain-like"/>
    <property type="match status" value="1"/>
</dbReference>
<dbReference type="GO" id="GO:0009279">
    <property type="term" value="C:cell outer membrane"/>
    <property type="evidence" value="ECO:0007669"/>
    <property type="project" value="UniProtKB-SubCell"/>
</dbReference>
<dbReference type="NCBIfam" id="TIGR04057">
    <property type="entry name" value="SusC_RagA_signa"/>
    <property type="match status" value="1"/>
</dbReference>
<accession>A0A3D8Y531</accession>
<evidence type="ECO:0000256" key="8">
    <source>
        <dbReference type="SAM" id="SignalP"/>
    </source>
</evidence>
<dbReference type="InterPro" id="IPR039426">
    <property type="entry name" value="TonB-dep_rcpt-like"/>
</dbReference>
<dbReference type="Pfam" id="PF07715">
    <property type="entry name" value="Plug"/>
    <property type="match status" value="1"/>
</dbReference>
<evidence type="ECO:0000313" key="10">
    <source>
        <dbReference type="EMBL" id="REA57521.1"/>
    </source>
</evidence>
<dbReference type="InterPro" id="IPR023997">
    <property type="entry name" value="TonB-dep_OMP_SusC/RagA_CS"/>
</dbReference>
<comment type="caution">
    <text evidence="10">The sequence shown here is derived from an EMBL/GenBank/DDBJ whole genome shotgun (WGS) entry which is preliminary data.</text>
</comment>
<protein>
    <recommendedName>
        <fullName evidence="9">TonB-dependent receptor plug domain-containing protein</fullName>
    </recommendedName>
</protein>
<proteinExistence type="inferred from homology"/>